<keyword evidence="5" id="KW-1185">Reference proteome</keyword>
<dbReference type="Pfam" id="PF13579">
    <property type="entry name" value="Glyco_trans_4_4"/>
    <property type="match status" value="1"/>
</dbReference>
<reference evidence="5" key="1">
    <citation type="journal article" date="2019" name="Int. J. Syst. Evol. Microbiol.">
        <title>The Global Catalogue of Microorganisms (GCM) 10K type strain sequencing project: providing services to taxonomists for standard genome sequencing and annotation.</title>
        <authorList>
            <consortium name="The Broad Institute Genomics Platform"/>
            <consortium name="The Broad Institute Genome Sequencing Center for Infectious Disease"/>
            <person name="Wu L."/>
            <person name="Ma J."/>
        </authorList>
    </citation>
    <scope>NUCLEOTIDE SEQUENCE [LARGE SCALE GENOMIC DNA]</scope>
    <source>
        <strain evidence="5">JCM 18531</strain>
    </source>
</reference>
<dbReference type="Proteomes" id="UP001499974">
    <property type="component" value="Unassembled WGS sequence"/>
</dbReference>
<evidence type="ECO:0000256" key="2">
    <source>
        <dbReference type="ARBA" id="ARBA00022679"/>
    </source>
</evidence>
<feature type="domain" description="Glycosyltransferase subfamily 4-like N-terminal" evidence="3">
    <location>
        <begin position="62"/>
        <end position="200"/>
    </location>
</feature>
<keyword evidence="2" id="KW-0808">Transferase</keyword>
<keyword evidence="1" id="KW-0328">Glycosyltransferase</keyword>
<name>A0ABP8XF76_9ACTN</name>
<comment type="caution">
    <text evidence="4">The sequence shown here is derived from an EMBL/GenBank/DDBJ whole genome shotgun (WGS) entry which is preliminary data.</text>
</comment>
<evidence type="ECO:0000313" key="5">
    <source>
        <dbReference type="Proteomes" id="UP001499974"/>
    </source>
</evidence>
<evidence type="ECO:0000259" key="3">
    <source>
        <dbReference type="Pfam" id="PF13579"/>
    </source>
</evidence>
<gene>
    <name evidence="4" type="ORF">GCM10023349_25640</name>
</gene>
<dbReference type="PANTHER" id="PTHR12526">
    <property type="entry name" value="GLYCOSYLTRANSFERASE"/>
    <property type="match status" value="1"/>
</dbReference>
<evidence type="ECO:0000256" key="1">
    <source>
        <dbReference type="ARBA" id="ARBA00022676"/>
    </source>
</evidence>
<accession>A0ABP8XF76</accession>
<dbReference type="InterPro" id="IPR028098">
    <property type="entry name" value="Glyco_trans_4-like_N"/>
</dbReference>
<dbReference type="RefSeq" id="WP_345521695.1">
    <property type="nucleotide sequence ID" value="NZ_BAABKM010000002.1"/>
</dbReference>
<proteinExistence type="predicted"/>
<dbReference type="PANTHER" id="PTHR12526:SF622">
    <property type="entry name" value="GLYCOSYLTRANSFERASE (GROUP I)"/>
    <property type="match status" value="1"/>
</dbReference>
<dbReference type="Gene3D" id="3.40.50.2000">
    <property type="entry name" value="Glycogen Phosphorylase B"/>
    <property type="match status" value="2"/>
</dbReference>
<dbReference type="CDD" id="cd03794">
    <property type="entry name" value="GT4_WbuB-like"/>
    <property type="match status" value="1"/>
</dbReference>
<dbReference type="Pfam" id="PF13692">
    <property type="entry name" value="Glyco_trans_1_4"/>
    <property type="match status" value="1"/>
</dbReference>
<evidence type="ECO:0000313" key="4">
    <source>
        <dbReference type="EMBL" id="GAA4706417.1"/>
    </source>
</evidence>
<organism evidence="4 5">
    <name type="scientific">Nocardioides conyzicola</name>
    <dbReference type="NCBI Taxonomy" id="1651781"/>
    <lineage>
        <taxon>Bacteria</taxon>
        <taxon>Bacillati</taxon>
        <taxon>Actinomycetota</taxon>
        <taxon>Actinomycetes</taxon>
        <taxon>Propionibacteriales</taxon>
        <taxon>Nocardioidaceae</taxon>
        <taxon>Nocardioides</taxon>
    </lineage>
</organism>
<dbReference type="EMBL" id="BAABKM010000002">
    <property type="protein sequence ID" value="GAA4706417.1"/>
    <property type="molecule type" value="Genomic_DNA"/>
</dbReference>
<protein>
    <submittedName>
        <fullName evidence="4">Glycosyltransferase family 4 protein</fullName>
    </submittedName>
</protein>
<sequence>MTTGRALKVWLVNQYAIPESAPGITRHATLTRLMEERQNVDTVIISGRAHYWNLGDAGYSTAKRFQTVDVGVAPANGVRRVLNMVDFAVRVLVKAARTPRRERPDVVLGSSPHLFGALAALIVARFFRVPFALEVRDLWPLSLVELMGMSRRHPLVLLMSGIERILYSSADVIFLVLPGSEAHVRSVCSSPPPMVRVPNGVDAGSIEAREQVARGATGPVTVLYAGAHGVPNALDTLIDAWALVEQDPEAPPMSLRLVGQGKEKAALDRMARSLGLTTVTFEDPISKEDIPALLEEADVLVITWRDSPLYLNGISPNKLYDYMAAARPVVIAVNTPINAVLESDGGLSVPPEDPAALAAALLSLARADPAERERMGRNGRDYVLVHHDLGAIADRMAQQLRDVSTAGGKR</sequence>
<dbReference type="SUPFAM" id="SSF53756">
    <property type="entry name" value="UDP-Glycosyltransferase/glycogen phosphorylase"/>
    <property type="match status" value="1"/>
</dbReference>